<dbReference type="AlphaFoldDB" id="A0AAN8DWS7"/>
<dbReference type="GO" id="GO:0016477">
    <property type="term" value="P:cell migration"/>
    <property type="evidence" value="ECO:0007669"/>
    <property type="project" value="TreeGrafter"/>
</dbReference>
<keyword evidence="3" id="KW-1003">Cell membrane</keyword>
<keyword evidence="6 12" id="KW-0654">Proteoglycan</keyword>
<feature type="compositionally biased region" description="Low complexity" evidence="13">
    <location>
        <begin position="533"/>
        <end position="544"/>
    </location>
</feature>
<dbReference type="GO" id="GO:0098552">
    <property type="term" value="C:side of membrane"/>
    <property type="evidence" value="ECO:0007669"/>
    <property type="project" value="UniProtKB-KW"/>
</dbReference>
<dbReference type="GO" id="GO:1905475">
    <property type="term" value="P:regulation of protein localization to membrane"/>
    <property type="evidence" value="ECO:0007669"/>
    <property type="project" value="TreeGrafter"/>
</dbReference>
<feature type="region of interest" description="Disordered" evidence="13">
    <location>
        <begin position="682"/>
        <end position="754"/>
    </location>
</feature>
<dbReference type="PANTHER" id="PTHR10822">
    <property type="entry name" value="GLYPICAN"/>
    <property type="match status" value="1"/>
</dbReference>
<evidence type="ECO:0000256" key="2">
    <source>
        <dbReference type="ARBA" id="ARBA00010260"/>
    </source>
</evidence>
<evidence type="ECO:0000256" key="5">
    <source>
        <dbReference type="ARBA" id="ARBA00022729"/>
    </source>
</evidence>
<comment type="caution">
    <text evidence="14">The sequence shown here is derived from an EMBL/GenBank/DDBJ whole genome shotgun (WGS) entry which is preliminary data.</text>
</comment>
<evidence type="ECO:0000256" key="12">
    <source>
        <dbReference type="RuleBase" id="RU003519"/>
    </source>
</evidence>
<dbReference type="GO" id="GO:0005576">
    <property type="term" value="C:extracellular region"/>
    <property type="evidence" value="ECO:0007669"/>
    <property type="project" value="TreeGrafter"/>
</dbReference>
<dbReference type="GO" id="GO:0009986">
    <property type="term" value="C:cell surface"/>
    <property type="evidence" value="ECO:0007669"/>
    <property type="project" value="TreeGrafter"/>
</dbReference>
<feature type="region of interest" description="Disordered" evidence="13">
    <location>
        <begin position="518"/>
        <end position="585"/>
    </location>
</feature>
<feature type="compositionally biased region" description="Basic and acidic residues" evidence="13">
    <location>
        <begin position="575"/>
        <end position="585"/>
    </location>
</feature>
<evidence type="ECO:0000313" key="15">
    <source>
        <dbReference type="Proteomes" id="UP001331515"/>
    </source>
</evidence>
<feature type="compositionally biased region" description="Pro residues" evidence="13">
    <location>
        <begin position="735"/>
        <end position="752"/>
    </location>
</feature>
<evidence type="ECO:0000256" key="3">
    <source>
        <dbReference type="ARBA" id="ARBA00022475"/>
    </source>
</evidence>
<comment type="similarity">
    <text evidence="2 11">Belongs to the glypican family.</text>
</comment>
<comment type="function">
    <text evidence="12">Cell surface proteoglycan.</text>
</comment>
<evidence type="ECO:0000256" key="4">
    <source>
        <dbReference type="ARBA" id="ARBA00022622"/>
    </source>
</evidence>
<proteinExistence type="inferred from homology"/>
<dbReference type="EMBL" id="JAURVH010001516">
    <property type="protein sequence ID" value="KAK5930496.1"/>
    <property type="molecule type" value="Genomic_DNA"/>
</dbReference>
<evidence type="ECO:0000256" key="11">
    <source>
        <dbReference type="RuleBase" id="RU003518"/>
    </source>
</evidence>
<reference evidence="14 15" key="1">
    <citation type="journal article" date="2023" name="Mol. Biol. Evol.">
        <title>Genomics of Secondarily Temperate Adaptation in the Only Non-Antarctic Icefish.</title>
        <authorList>
            <person name="Rivera-Colon A.G."/>
            <person name="Rayamajhi N."/>
            <person name="Minhas B.F."/>
            <person name="Madrigal G."/>
            <person name="Bilyk K.T."/>
            <person name="Yoon V."/>
            <person name="Hune M."/>
            <person name="Gregory S."/>
            <person name="Cheng C.H.C."/>
            <person name="Catchen J.M."/>
        </authorList>
    </citation>
    <scope>NUCLEOTIDE SEQUENCE [LARGE SCALE GENOMIC DNA]</scope>
    <source>
        <tissue evidence="14">White muscle</tissue>
    </source>
</reference>
<dbReference type="Proteomes" id="UP001331515">
    <property type="component" value="Unassembled WGS sequence"/>
</dbReference>
<evidence type="ECO:0000256" key="10">
    <source>
        <dbReference type="ARBA" id="ARBA00023288"/>
    </source>
</evidence>
<dbReference type="Pfam" id="PF01153">
    <property type="entry name" value="Glypican"/>
    <property type="match status" value="2"/>
</dbReference>
<dbReference type="InterPro" id="IPR001863">
    <property type="entry name" value="Glypican"/>
</dbReference>
<evidence type="ECO:0008006" key="16">
    <source>
        <dbReference type="Google" id="ProtNLM"/>
    </source>
</evidence>
<evidence type="ECO:0000256" key="7">
    <source>
        <dbReference type="ARBA" id="ARBA00023136"/>
    </source>
</evidence>
<dbReference type="GO" id="GO:0090263">
    <property type="term" value="P:positive regulation of canonical Wnt signaling pathway"/>
    <property type="evidence" value="ECO:0007669"/>
    <property type="project" value="TreeGrafter"/>
</dbReference>
<evidence type="ECO:0000256" key="8">
    <source>
        <dbReference type="ARBA" id="ARBA00023180"/>
    </source>
</evidence>
<accession>A0AAN8DWS7</accession>
<gene>
    <name evidence="14" type="ORF">CgunFtcFv8_026724</name>
</gene>
<keyword evidence="5" id="KW-0732">Signal</keyword>
<dbReference type="PANTHER" id="PTHR10822:SF19">
    <property type="entry name" value="GLYPICAN-5"/>
    <property type="match status" value="1"/>
</dbReference>
<keyword evidence="7 12" id="KW-0472">Membrane</keyword>
<dbReference type="GO" id="GO:0005886">
    <property type="term" value="C:plasma membrane"/>
    <property type="evidence" value="ECO:0007669"/>
    <property type="project" value="UniProtKB-SubCell"/>
</dbReference>
<keyword evidence="9 12" id="KW-0357">Heparan sulfate</keyword>
<keyword evidence="15" id="KW-1185">Reference proteome</keyword>
<organism evidence="14 15">
    <name type="scientific">Champsocephalus gunnari</name>
    <name type="common">Mackerel icefish</name>
    <dbReference type="NCBI Taxonomy" id="52237"/>
    <lineage>
        <taxon>Eukaryota</taxon>
        <taxon>Metazoa</taxon>
        <taxon>Chordata</taxon>
        <taxon>Craniata</taxon>
        <taxon>Vertebrata</taxon>
        <taxon>Euteleostomi</taxon>
        <taxon>Actinopterygii</taxon>
        <taxon>Neopterygii</taxon>
        <taxon>Teleostei</taxon>
        <taxon>Neoteleostei</taxon>
        <taxon>Acanthomorphata</taxon>
        <taxon>Eupercaria</taxon>
        <taxon>Perciformes</taxon>
        <taxon>Notothenioidei</taxon>
        <taxon>Channichthyidae</taxon>
        <taxon>Champsocephalus</taxon>
    </lineage>
</organism>
<evidence type="ECO:0000256" key="6">
    <source>
        <dbReference type="ARBA" id="ARBA00022974"/>
    </source>
</evidence>
<keyword evidence="10 12" id="KW-0449">Lipoprotein</keyword>
<keyword evidence="8" id="KW-0325">Glycoprotein</keyword>
<evidence type="ECO:0000256" key="9">
    <source>
        <dbReference type="ARBA" id="ARBA00023207"/>
    </source>
</evidence>
<evidence type="ECO:0000313" key="14">
    <source>
        <dbReference type="EMBL" id="KAK5930496.1"/>
    </source>
</evidence>
<evidence type="ECO:0000256" key="13">
    <source>
        <dbReference type="SAM" id="MobiDB-lite"/>
    </source>
</evidence>
<protein>
    <recommendedName>
        <fullName evidence="16">Glypican-5-like</fullName>
    </recommendedName>
</protein>
<keyword evidence="4 12" id="KW-0336">GPI-anchor</keyword>
<sequence length="783" mass="85072">MTETTIQLPEVNVATVTQWLSRRCRSQEQQVLKQGIPAPDAPMAGSEQLLVAKQKGTSLFPGSLAEPHAFVLPSNTAGEAKLQKRSQPVAISQGHPPPPYYALPFLAPTPPFSTPYMMVPSVQLPQVPGPSQVVPGSSQMMLLNMPFPLVTQALTSALQNADLLWVILLYCVFLPDPGCGSADADSCHEVKTAYMMRQIGPVELVPDRPGADESLRVCVHPGPSCCTSKMEDSYMAAVRSETQQKMRSYSFELKYLIAGHTKAYQETFESLVSFTSNLTSTLFDSAYSALASDCRPIVFQLFSDINQHLSGDSSSLDTAVRRFYNDLFPLVYRRLLNPGIGHMSPKSHSTPSTNQDDCLRMTRQDVSPFGPHPRLLVSGLSRALGAGRALSRLLILAGEVVNATEKLTLSRECGRGLVRMHYCSHCRGMTLIRPCTGLCVNIMRGCLVGVSELGAPWGSLVVLLQRLAAMLATSSNHNSMELALLAVRNHVNDAILHAQLHGPRVTATVEKVCGPQAAGPIMPKANPTNLQHTSSVSPATSVTSERSEVTSPPLAGPASHRLPPQSRRPFPLKGSRGDKSRSLKKLSREFEGSIQRYQWFFSELPEMLCESEMEVEQHTCWSGQDVVESYAGRVVGSSLKAQKENPEMSVRNTDPVLKGAKQRLEQLTQELLVELGWASKTRGKVEEEEGGSAQTERGSGDDCDDEDGCEASGVENGEETGDTYSGQSPATKGLAPPPPRRPVPPKHLPPPQVAVRGSAHTLSVTPLTLSTLLLLLLSPWEHR</sequence>
<comment type="subcellular location">
    <subcellularLocation>
        <location evidence="1 12">Cell membrane</location>
        <topology evidence="1 12">Lipid-anchor</topology>
        <topology evidence="1 12">GPI-anchor</topology>
    </subcellularLocation>
</comment>
<name>A0AAN8DWS7_CHAGU</name>
<evidence type="ECO:0000256" key="1">
    <source>
        <dbReference type="ARBA" id="ARBA00004609"/>
    </source>
</evidence>